<feature type="domain" description="Putative restriction endonuclease" evidence="1">
    <location>
        <begin position="11"/>
        <end position="183"/>
    </location>
</feature>
<dbReference type="Gene3D" id="3.90.1570.10">
    <property type="entry name" value="tt1808, chain A"/>
    <property type="match status" value="1"/>
</dbReference>
<gene>
    <name evidence="2" type="ORF">GsuE55_13220</name>
</gene>
<reference evidence="3" key="1">
    <citation type="journal article" date="2020" name="Microbiol. Resour. Announc.">
        <title>Complete Genome Sequence of Geobacillus sp. Strain E55-1, Isolated from Mine Geyser in Japan.</title>
        <authorList>
            <person name="Miyazaki K."/>
            <person name="Hase E."/>
            <person name="Tokito N."/>
        </authorList>
    </citation>
    <scope>NUCLEOTIDE SEQUENCE [LARGE SCALE GENOMIC DNA]</scope>
    <source>
        <strain evidence="3">E55-1</strain>
    </source>
</reference>
<dbReference type="PANTHER" id="PTHR34107">
    <property type="entry name" value="SLL0198 PROTEIN-RELATED"/>
    <property type="match status" value="1"/>
</dbReference>
<dbReference type="AlphaFoldDB" id="A0A679FNE5"/>
<dbReference type="SUPFAM" id="SSF52980">
    <property type="entry name" value="Restriction endonuclease-like"/>
    <property type="match status" value="1"/>
</dbReference>
<evidence type="ECO:0000313" key="2">
    <source>
        <dbReference type="EMBL" id="BBW96489.1"/>
    </source>
</evidence>
<evidence type="ECO:0000259" key="1">
    <source>
        <dbReference type="Pfam" id="PF05685"/>
    </source>
</evidence>
<name>A0A679FNE5_9BACL</name>
<dbReference type="Pfam" id="PF05685">
    <property type="entry name" value="Uma2"/>
    <property type="match status" value="1"/>
</dbReference>
<dbReference type="InterPro" id="IPR012296">
    <property type="entry name" value="Nuclease_put_TT1808"/>
</dbReference>
<dbReference type="EMBL" id="AP022557">
    <property type="protein sequence ID" value="BBW96489.1"/>
    <property type="molecule type" value="Genomic_DNA"/>
</dbReference>
<organism evidence="2 3">
    <name type="scientific">Geobacillus subterraneus</name>
    <dbReference type="NCBI Taxonomy" id="129338"/>
    <lineage>
        <taxon>Bacteria</taxon>
        <taxon>Bacillati</taxon>
        <taxon>Bacillota</taxon>
        <taxon>Bacilli</taxon>
        <taxon>Bacillales</taxon>
        <taxon>Anoxybacillaceae</taxon>
        <taxon>Geobacillus</taxon>
    </lineage>
</organism>
<evidence type="ECO:0000313" key="3">
    <source>
        <dbReference type="Proteomes" id="UP000501421"/>
    </source>
</evidence>
<dbReference type="Proteomes" id="UP000501421">
    <property type="component" value="Chromosome"/>
</dbReference>
<accession>A0A679FNE5</accession>
<protein>
    <recommendedName>
        <fullName evidence="1">Putative restriction endonuclease domain-containing protein</fullName>
    </recommendedName>
</protein>
<keyword evidence="3" id="KW-1185">Reference proteome</keyword>
<proteinExistence type="predicted"/>
<sequence length="188" mass="21622">MSLPNNHFVSLEEFYQMRESTDRILEYIDGTVFMSPSPSTQHQRISGRLHAKLFNFLEDKDCEVFHAPFDIELKNDKIDGTKIVIPDLSVICDQSGLMENKFVGVPTLIIEIVSPSNQAHDLVLKLNLYMQYGVQEYWIVNPMLNTVQIYSLNDEAQYEQTDVLRGKGMARSRVLKGFEVNVEELFKA</sequence>
<dbReference type="InterPro" id="IPR008538">
    <property type="entry name" value="Uma2"/>
</dbReference>
<dbReference type="InterPro" id="IPR011335">
    <property type="entry name" value="Restrct_endonuc-II-like"/>
</dbReference>
<dbReference type="CDD" id="cd06260">
    <property type="entry name" value="DUF820-like"/>
    <property type="match status" value="1"/>
</dbReference>
<dbReference type="PANTHER" id="PTHR34107:SF4">
    <property type="entry name" value="SLL1222 PROTEIN"/>
    <property type="match status" value="1"/>
</dbReference>